<dbReference type="EMBL" id="LAZR01041905">
    <property type="protein sequence ID" value="KKL10828.1"/>
    <property type="molecule type" value="Genomic_DNA"/>
</dbReference>
<reference evidence="1" key="1">
    <citation type="journal article" date="2015" name="Nature">
        <title>Complex archaea that bridge the gap between prokaryotes and eukaryotes.</title>
        <authorList>
            <person name="Spang A."/>
            <person name="Saw J.H."/>
            <person name="Jorgensen S.L."/>
            <person name="Zaremba-Niedzwiedzka K."/>
            <person name="Martijn J."/>
            <person name="Lind A.E."/>
            <person name="van Eijk R."/>
            <person name="Schleper C."/>
            <person name="Guy L."/>
            <person name="Ettema T.J."/>
        </authorList>
    </citation>
    <scope>NUCLEOTIDE SEQUENCE</scope>
</reference>
<proteinExistence type="predicted"/>
<organism evidence="1">
    <name type="scientific">marine sediment metagenome</name>
    <dbReference type="NCBI Taxonomy" id="412755"/>
    <lineage>
        <taxon>unclassified sequences</taxon>
        <taxon>metagenomes</taxon>
        <taxon>ecological metagenomes</taxon>
    </lineage>
</organism>
<gene>
    <name evidence="1" type="ORF">LCGC14_2551930</name>
</gene>
<protein>
    <submittedName>
        <fullName evidence="1">Uncharacterized protein</fullName>
    </submittedName>
</protein>
<sequence>MQSQKDSDRVNSADALEDYYDVLEPRARVLLDRPDTRCSVIFGFLTKTFKIPQKHHPETNHKILFIHIIDIEPQDTKRLRGGLKDLLVSWLLFWVLGPRGGDH</sequence>
<comment type="caution">
    <text evidence="1">The sequence shown here is derived from an EMBL/GenBank/DDBJ whole genome shotgun (WGS) entry which is preliminary data.</text>
</comment>
<evidence type="ECO:0000313" key="1">
    <source>
        <dbReference type="EMBL" id="KKL10828.1"/>
    </source>
</evidence>
<accession>A0A0F9DFP2</accession>
<name>A0A0F9DFP2_9ZZZZ</name>
<dbReference type="AlphaFoldDB" id="A0A0F9DFP2"/>